<evidence type="ECO:0000256" key="3">
    <source>
        <dbReference type="ARBA" id="ARBA00022576"/>
    </source>
</evidence>
<dbReference type="GeneID" id="85007743"/>
<dbReference type="OrthoDB" id="9763453at2"/>
<dbReference type="GO" id="GO:0006520">
    <property type="term" value="P:amino acid metabolic process"/>
    <property type="evidence" value="ECO:0007669"/>
    <property type="project" value="InterPro"/>
</dbReference>
<evidence type="ECO:0000313" key="9">
    <source>
        <dbReference type="Proteomes" id="UP000006001"/>
    </source>
</evidence>
<dbReference type="STRING" id="649764.HMPREF0762_01225"/>
<dbReference type="AlphaFoldDB" id="D0WHI6"/>
<protein>
    <recommendedName>
        <fullName evidence="6">Aminotransferase</fullName>
        <ecNumber evidence="6">2.6.1.-</ecNumber>
    </recommendedName>
</protein>
<dbReference type="Proteomes" id="UP000006001">
    <property type="component" value="Unassembled WGS sequence"/>
</dbReference>
<evidence type="ECO:0000313" key="8">
    <source>
        <dbReference type="EMBL" id="EEZ61150.1"/>
    </source>
</evidence>
<dbReference type="CDD" id="cd00609">
    <property type="entry name" value="AAT_like"/>
    <property type="match status" value="1"/>
</dbReference>
<dbReference type="InterPro" id="IPR004838">
    <property type="entry name" value="NHTrfase_class1_PyrdxlP-BS"/>
</dbReference>
<dbReference type="SUPFAM" id="SSF53383">
    <property type="entry name" value="PLP-dependent transferases"/>
    <property type="match status" value="1"/>
</dbReference>
<dbReference type="Gene3D" id="3.40.640.10">
    <property type="entry name" value="Type I PLP-dependent aspartate aminotransferase-like (Major domain)"/>
    <property type="match status" value="1"/>
</dbReference>
<dbReference type="GO" id="GO:0030170">
    <property type="term" value="F:pyridoxal phosphate binding"/>
    <property type="evidence" value="ECO:0007669"/>
    <property type="project" value="InterPro"/>
</dbReference>
<dbReference type="FunFam" id="3.40.640.10:FF:000033">
    <property type="entry name" value="Aspartate aminotransferase"/>
    <property type="match status" value="1"/>
</dbReference>
<evidence type="ECO:0000256" key="6">
    <source>
        <dbReference type="RuleBase" id="RU000481"/>
    </source>
</evidence>
<dbReference type="EC" id="2.6.1.-" evidence="6"/>
<reference evidence="8" key="1">
    <citation type="submission" date="2009-10" db="EMBL/GenBank/DDBJ databases">
        <authorList>
            <person name="Weinstock G."/>
            <person name="Sodergren E."/>
            <person name="Clifton S."/>
            <person name="Fulton L."/>
            <person name="Fulton B."/>
            <person name="Courtney L."/>
            <person name="Fronick C."/>
            <person name="Harrison M."/>
            <person name="Strong C."/>
            <person name="Farmer C."/>
            <person name="Delahaunty K."/>
            <person name="Markovic C."/>
            <person name="Hall O."/>
            <person name="Minx P."/>
            <person name="Tomlinson C."/>
            <person name="Mitreva M."/>
            <person name="Nelson J."/>
            <person name="Hou S."/>
            <person name="Wollam A."/>
            <person name="Pepin K.H."/>
            <person name="Johnson M."/>
            <person name="Bhonagiri V."/>
            <person name="Nash W.E."/>
            <person name="Warren W."/>
            <person name="Chinwalla A."/>
            <person name="Mardis E.R."/>
            <person name="Wilson R.K."/>
        </authorList>
    </citation>
    <scope>NUCLEOTIDE SEQUENCE [LARGE SCALE GENOMIC DNA]</scope>
    <source>
        <strain evidence="8">ATCC 700122</strain>
    </source>
</reference>
<dbReference type="InterPro" id="IPR050596">
    <property type="entry name" value="AspAT/PAT-like"/>
</dbReference>
<keyword evidence="9" id="KW-1185">Reference proteome</keyword>
<feature type="domain" description="Aminotransferase class I/classII large" evidence="7">
    <location>
        <begin position="46"/>
        <end position="384"/>
    </location>
</feature>
<dbReference type="EMBL" id="ACUX02000007">
    <property type="protein sequence ID" value="EEZ61150.1"/>
    <property type="molecule type" value="Genomic_DNA"/>
</dbReference>
<name>D0WHI6_SLAES</name>
<gene>
    <name evidence="8" type="ORF">HMPREF0762_01225</name>
</gene>
<sequence>MAQTVFSKPASGYDMAKPLPLNGALDQVRPSGIRRFSRLAAETPGCISLTLGEPGEDTPDIIVSRVQEDLDARMTHYPPNNGHAFLREGIARDCVRRGLSYDADDIVVTSGATEALFVTMMGLLNPGDEVVIPTPAFILYESIARLCRACPVLVDTEADSFQLAREKLEAAVTRRTKAIVLASPNNPTGSILDEESLDAAAFVAREHGVYIICDDVYRKLVYEAGYEGFAVRHPELRDRVVVVDSFSKPYAMTGWRLGWLAAAAPIVAKLSMVHQFAVSSVPSFIQHAALEALSYDTAAFMEAYRRRRGLVVDALHVMGLDLVEPQGAFYAFPPIRPFGLTSEEFCERAIEEAGVALVPGSLFGGEGHVRLSYACDDETLNEGLIRLASFIRALKARS</sequence>
<keyword evidence="3 6" id="KW-0032">Aminotransferase</keyword>
<evidence type="ECO:0000256" key="5">
    <source>
        <dbReference type="ARBA" id="ARBA00022898"/>
    </source>
</evidence>
<dbReference type="PANTHER" id="PTHR46383:SF3">
    <property type="entry name" value="ASPARTATE AMINOTRANSFERASE-RELATED"/>
    <property type="match status" value="1"/>
</dbReference>
<comment type="similarity">
    <text evidence="2 6">Belongs to the class-I pyridoxal-phosphate-dependent aminotransferase family.</text>
</comment>
<dbReference type="InterPro" id="IPR004839">
    <property type="entry name" value="Aminotransferase_I/II_large"/>
</dbReference>
<organism evidence="8 9">
    <name type="scientific">Slackia exigua (strain ATCC 700122 / DSM 15923 / CIP 105133 / JCM 11022 / KCTC 5966 / S-7)</name>
    <dbReference type="NCBI Taxonomy" id="649764"/>
    <lineage>
        <taxon>Bacteria</taxon>
        <taxon>Bacillati</taxon>
        <taxon>Actinomycetota</taxon>
        <taxon>Coriobacteriia</taxon>
        <taxon>Eggerthellales</taxon>
        <taxon>Eggerthellaceae</taxon>
        <taxon>Slackia</taxon>
    </lineage>
</organism>
<proteinExistence type="inferred from homology"/>
<dbReference type="eggNOG" id="COG0436">
    <property type="taxonomic scope" value="Bacteria"/>
</dbReference>
<dbReference type="InterPro" id="IPR015424">
    <property type="entry name" value="PyrdxlP-dep_Trfase"/>
</dbReference>
<dbReference type="HOGENOM" id="CLU_017584_4_3_11"/>
<dbReference type="InterPro" id="IPR015422">
    <property type="entry name" value="PyrdxlP-dep_Trfase_small"/>
</dbReference>
<dbReference type="Gene3D" id="3.90.1150.10">
    <property type="entry name" value="Aspartate Aminotransferase, domain 1"/>
    <property type="match status" value="1"/>
</dbReference>
<evidence type="ECO:0000256" key="4">
    <source>
        <dbReference type="ARBA" id="ARBA00022679"/>
    </source>
</evidence>
<dbReference type="Pfam" id="PF00155">
    <property type="entry name" value="Aminotran_1_2"/>
    <property type="match status" value="1"/>
</dbReference>
<keyword evidence="4 6" id="KW-0808">Transferase</keyword>
<dbReference type="PROSITE" id="PS00105">
    <property type="entry name" value="AA_TRANSFER_CLASS_1"/>
    <property type="match status" value="1"/>
</dbReference>
<dbReference type="InterPro" id="IPR015421">
    <property type="entry name" value="PyrdxlP-dep_Trfase_major"/>
</dbReference>
<evidence type="ECO:0000256" key="1">
    <source>
        <dbReference type="ARBA" id="ARBA00001933"/>
    </source>
</evidence>
<evidence type="ECO:0000259" key="7">
    <source>
        <dbReference type="Pfam" id="PF00155"/>
    </source>
</evidence>
<dbReference type="PANTHER" id="PTHR46383">
    <property type="entry name" value="ASPARTATE AMINOTRANSFERASE"/>
    <property type="match status" value="1"/>
</dbReference>
<accession>D0WHI6</accession>
<keyword evidence="5" id="KW-0663">Pyridoxal phosphate</keyword>
<comment type="cofactor">
    <cofactor evidence="1 6">
        <name>pyridoxal 5'-phosphate</name>
        <dbReference type="ChEBI" id="CHEBI:597326"/>
    </cofactor>
</comment>
<dbReference type="GO" id="GO:0008483">
    <property type="term" value="F:transaminase activity"/>
    <property type="evidence" value="ECO:0007669"/>
    <property type="project" value="UniProtKB-KW"/>
</dbReference>
<comment type="caution">
    <text evidence="8">The sequence shown here is derived from an EMBL/GenBank/DDBJ whole genome shotgun (WGS) entry which is preliminary data.</text>
</comment>
<dbReference type="RefSeq" id="WP_006362480.1">
    <property type="nucleotide sequence ID" value="NZ_GG700630.1"/>
</dbReference>
<evidence type="ECO:0000256" key="2">
    <source>
        <dbReference type="ARBA" id="ARBA00007441"/>
    </source>
</evidence>